<dbReference type="RefSeq" id="WP_210417752.1">
    <property type="nucleotide sequence ID" value="NZ_CP042913.1"/>
</dbReference>
<organism evidence="1 2">
    <name type="scientific">Bythopirellula goksoeyrii</name>
    <dbReference type="NCBI Taxonomy" id="1400387"/>
    <lineage>
        <taxon>Bacteria</taxon>
        <taxon>Pseudomonadati</taxon>
        <taxon>Planctomycetota</taxon>
        <taxon>Planctomycetia</taxon>
        <taxon>Pirellulales</taxon>
        <taxon>Lacipirellulaceae</taxon>
        <taxon>Bythopirellula</taxon>
    </lineage>
</organism>
<reference evidence="1 2" key="1">
    <citation type="submission" date="2019-08" db="EMBL/GenBank/DDBJ databases">
        <title>Deep-cultivation of Planctomycetes and their phenomic and genomic characterization uncovers novel biology.</title>
        <authorList>
            <person name="Wiegand S."/>
            <person name="Jogler M."/>
            <person name="Boedeker C."/>
            <person name="Pinto D."/>
            <person name="Vollmers J."/>
            <person name="Rivas-Marin E."/>
            <person name="Kohn T."/>
            <person name="Peeters S.H."/>
            <person name="Heuer A."/>
            <person name="Rast P."/>
            <person name="Oberbeckmann S."/>
            <person name="Bunk B."/>
            <person name="Jeske O."/>
            <person name="Meyerdierks A."/>
            <person name="Storesund J.E."/>
            <person name="Kallscheuer N."/>
            <person name="Luecker S."/>
            <person name="Lage O.M."/>
            <person name="Pohl T."/>
            <person name="Merkel B.J."/>
            <person name="Hornburger P."/>
            <person name="Mueller R.-W."/>
            <person name="Bruemmer F."/>
            <person name="Labrenz M."/>
            <person name="Spormann A.M."/>
            <person name="Op den Camp H."/>
            <person name="Overmann J."/>
            <person name="Amann R."/>
            <person name="Jetten M.S.M."/>
            <person name="Mascher T."/>
            <person name="Medema M.H."/>
            <person name="Devos D.P."/>
            <person name="Kaster A.-K."/>
            <person name="Ovreas L."/>
            <person name="Rohde M."/>
            <person name="Galperin M.Y."/>
            <person name="Jogler C."/>
        </authorList>
    </citation>
    <scope>NUCLEOTIDE SEQUENCE [LARGE SCALE GENOMIC DNA]</scope>
    <source>
        <strain evidence="1 2">Pr1d</strain>
    </source>
</reference>
<dbReference type="Proteomes" id="UP000323917">
    <property type="component" value="Chromosome"/>
</dbReference>
<dbReference type="KEGG" id="bgok:Pr1d_35980"/>
<evidence type="ECO:0000313" key="1">
    <source>
        <dbReference type="EMBL" id="QEG36286.1"/>
    </source>
</evidence>
<dbReference type="AlphaFoldDB" id="A0A5B9QH53"/>
<dbReference type="EMBL" id="CP042913">
    <property type="protein sequence ID" value="QEG36286.1"/>
    <property type="molecule type" value="Genomic_DNA"/>
</dbReference>
<evidence type="ECO:0000313" key="2">
    <source>
        <dbReference type="Proteomes" id="UP000323917"/>
    </source>
</evidence>
<name>A0A5B9QH53_9BACT</name>
<keyword evidence="2" id="KW-1185">Reference proteome</keyword>
<sequence length="503" mass="56476">MLDACRHDGNTVILESTDTLRSDNQVLTLHQFLTVFLLSCCFAICDMAKPLGATNENGPAITGPKPGEVYKEYKAVTGAWPKWAVIDPSLGHKTKEQYLSKTNKPSFIELGNLDQAMRAEVLVDRWGGHVCTSDKMIRFNGHKWLLLPELTTTPKDNHPECYMSQDNPIIEIPLSHLKEGTNSFSGKSGGQVSHNWGWGQWGLYGIVLRVYYPSSFVTSPGEIVIPAAGDVVLDNPEIVFEAPDNSKIEKVDFLARYDGYDENGDGYFQDWHHFYHRIYHSEDELLADIPITGHLGSATSPPFRITWNTQWVPDQVKGGISIVARVKEKNGFSYVTQLVENLSLQRIGRSVKLYKPRSVPEDYQVRAKRIRSSEIYIPQNDNLETATKALVHFRTWNGDDSNHEVDGVEWFKFNRWQGKIAGANHDYAYSIREIPVETIQLGENKVSVYSEAGTLFDEESGERLNTHSIEVLWPGPALSVSYEHETVGVTELSDRASGTVCGP</sequence>
<proteinExistence type="predicted"/>
<protein>
    <submittedName>
        <fullName evidence="1">Uncharacterized protein</fullName>
    </submittedName>
</protein>
<gene>
    <name evidence="1" type="ORF">Pr1d_35980</name>
</gene>
<accession>A0A5B9QH53</accession>